<sequence>MKTIVLIFLFFCGNQIVAQTEIEQESENSIQQELYTKCFENLKPVAELHQYVSVKKIKLCSLIECRWVAEYFKDDKRVQSIVFNRATEIVALLHREQHHVYLINGLDSYDRAQKENMNMGDNNGMVYISVGDCLSSDILSRFMEIVNEETQRLLNK</sequence>
<keyword evidence="2" id="KW-1185">Reference proteome</keyword>
<dbReference type="AlphaFoldDB" id="A0A495MK56"/>
<evidence type="ECO:0000313" key="1">
    <source>
        <dbReference type="EMBL" id="RKS25750.1"/>
    </source>
</evidence>
<name>A0A495MK56_9FLAO</name>
<dbReference type="EMBL" id="RBLC01000001">
    <property type="protein sequence ID" value="RKS25750.1"/>
    <property type="molecule type" value="Genomic_DNA"/>
</dbReference>
<protein>
    <submittedName>
        <fullName evidence="1">Uncharacterized protein</fullName>
    </submittedName>
</protein>
<dbReference type="Proteomes" id="UP000277579">
    <property type="component" value="Unassembled WGS sequence"/>
</dbReference>
<gene>
    <name evidence="1" type="ORF">CLV94_0794</name>
</gene>
<evidence type="ECO:0000313" key="2">
    <source>
        <dbReference type="Proteomes" id="UP000277579"/>
    </source>
</evidence>
<dbReference type="OrthoDB" id="1360319at2"/>
<proteinExistence type="predicted"/>
<comment type="caution">
    <text evidence="1">The sequence shown here is derived from an EMBL/GenBank/DDBJ whole genome shotgun (WGS) entry which is preliminary data.</text>
</comment>
<accession>A0A495MK56</accession>
<dbReference type="RefSeq" id="WP_121375126.1">
    <property type="nucleotide sequence ID" value="NZ_RBLC01000001.1"/>
</dbReference>
<organism evidence="1 2">
    <name type="scientific">Flavobacterium endophyticum</name>
    <dbReference type="NCBI Taxonomy" id="1540163"/>
    <lineage>
        <taxon>Bacteria</taxon>
        <taxon>Pseudomonadati</taxon>
        <taxon>Bacteroidota</taxon>
        <taxon>Flavobacteriia</taxon>
        <taxon>Flavobacteriales</taxon>
        <taxon>Flavobacteriaceae</taxon>
        <taxon>Flavobacterium</taxon>
    </lineage>
</organism>
<reference evidence="1 2" key="1">
    <citation type="submission" date="2018-10" db="EMBL/GenBank/DDBJ databases">
        <title>Genomic Encyclopedia of Archaeal and Bacterial Type Strains, Phase II (KMG-II): from individual species to whole genera.</title>
        <authorList>
            <person name="Goeker M."/>
        </authorList>
    </citation>
    <scope>NUCLEOTIDE SEQUENCE [LARGE SCALE GENOMIC DNA]</scope>
    <source>
        <strain evidence="1 2">DSM 29537</strain>
    </source>
</reference>